<dbReference type="PANTHER" id="PTHR42852">
    <property type="entry name" value="THIOL:DISULFIDE INTERCHANGE PROTEIN DSBE"/>
    <property type="match status" value="1"/>
</dbReference>
<dbReference type="InterPro" id="IPR000866">
    <property type="entry name" value="AhpC/TSA"/>
</dbReference>
<dbReference type="Pfam" id="PF00578">
    <property type="entry name" value="AhpC-TSA"/>
    <property type="match status" value="1"/>
</dbReference>
<proteinExistence type="predicted"/>
<feature type="domain" description="Thioredoxin" evidence="2">
    <location>
        <begin position="166"/>
        <end position="302"/>
    </location>
</feature>
<dbReference type="InterPro" id="IPR050553">
    <property type="entry name" value="Thioredoxin_ResA/DsbE_sf"/>
</dbReference>
<dbReference type="Proteomes" id="UP000008311">
    <property type="component" value="Unassembled WGS sequence"/>
</dbReference>
<evidence type="ECO:0000259" key="2">
    <source>
        <dbReference type="PROSITE" id="PS51352"/>
    </source>
</evidence>
<organism evidence="3 4">
    <name type="scientific">Ricinus communis</name>
    <name type="common">Castor bean</name>
    <dbReference type="NCBI Taxonomy" id="3988"/>
    <lineage>
        <taxon>Eukaryota</taxon>
        <taxon>Viridiplantae</taxon>
        <taxon>Streptophyta</taxon>
        <taxon>Embryophyta</taxon>
        <taxon>Tracheophyta</taxon>
        <taxon>Spermatophyta</taxon>
        <taxon>Magnoliopsida</taxon>
        <taxon>eudicotyledons</taxon>
        <taxon>Gunneridae</taxon>
        <taxon>Pentapetalae</taxon>
        <taxon>rosids</taxon>
        <taxon>fabids</taxon>
        <taxon>Malpighiales</taxon>
        <taxon>Euphorbiaceae</taxon>
        <taxon>Acalyphoideae</taxon>
        <taxon>Acalypheae</taxon>
        <taxon>Ricinus</taxon>
    </lineage>
</organism>
<evidence type="ECO:0000313" key="4">
    <source>
        <dbReference type="Proteomes" id="UP000008311"/>
    </source>
</evidence>
<dbReference type="EMBL" id="EQ980155">
    <property type="protein sequence ID" value="EEF25253.1"/>
    <property type="molecule type" value="Genomic_DNA"/>
</dbReference>
<keyword evidence="4" id="KW-1185">Reference proteome</keyword>
<sequence>MGDRAAGAELVFGLSGYAARHASHVPDLLVAVAVLGRLWQCHHEGRALEPRLLVRERWLLGRYPLPADRWSKLRTQLISAACRSAAADAAGLRSRRRRSPGAVAIALPAGTRQLARVRYGIARHPARRTVCDRTVAHRHTPPLDNERFMIRTIFLRSALLGALTVLAACGAKPDYETVSGDSGRFADLHGRWVFVNYWAQWCKPCLKELPALKEFQDRYAKQAAVLAVNFDGPPADQLRAQVAQLHVQVPVLLNDPSTQLGIDRPQGLPTTYVFDPQGKFVARLDGEQTVESLAAAMQTGREFSRLHAAQRTRRRSHGLGSQYCRRPGRSAALWRRRGRRPRDRRDSPRSAGSAGNRRRTHRLRTTRARRVHDRLRAVSRSGRVIGIA</sequence>
<gene>
    <name evidence="3" type="ORF">RCOM_1902680</name>
</gene>
<dbReference type="InterPro" id="IPR013766">
    <property type="entry name" value="Thioredoxin_domain"/>
</dbReference>
<feature type="compositionally biased region" description="Basic residues" evidence="1">
    <location>
        <begin position="308"/>
        <end position="317"/>
    </location>
</feature>
<evidence type="ECO:0000256" key="1">
    <source>
        <dbReference type="SAM" id="MobiDB-lite"/>
    </source>
</evidence>
<reference evidence="4" key="1">
    <citation type="journal article" date="2010" name="Nat. Biotechnol.">
        <title>Draft genome sequence of the oilseed species Ricinus communis.</title>
        <authorList>
            <person name="Chan A.P."/>
            <person name="Crabtree J."/>
            <person name="Zhao Q."/>
            <person name="Lorenzi H."/>
            <person name="Orvis J."/>
            <person name="Puiu D."/>
            <person name="Melake-Berhan A."/>
            <person name="Jones K.M."/>
            <person name="Redman J."/>
            <person name="Chen G."/>
            <person name="Cahoon E.B."/>
            <person name="Gedil M."/>
            <person name="Stanke M."/>
            <person name="Haas B.J."/>
            <person name="Wortman J.R."/>
            <person name="Fraser-Liggett C.M."/>
            <person name="Ravel J."/>
            <person name="Rabinowicz P.D."/>
        </authorList>
    </citation>
    <scope>NUCLEOTIDE SEQUENCE [LARGE SCALE GENOMIC DNA]</scope>
    <source>
        <strain evidence="4">cv. Hale</strain>
    </source>
</reference>
<dbReference type="InParanoid" id="B9TFW1"/>
<dbReference type="GO" id="GO:0016491">
    <property type="term" value="F:oxidoreductase activity"/>
    <property type="evidence" value="ECO:0000318"/>
    <property type="project" value="GO_Central"/>
</dbReference>
<evidence type="ECO:0000313" key="3">
    <source>
        <dbReference type="EMBL" id="EEF25253.1"/>
    </source>
</evidence>
<dbReference type="GO" id="GO:0016209">
    <property type="term" value="F:antioxidant activity"/>
    <property type="evidence" value="ECO:0007669"/>
    <property type="project" value="InterPro"/>
</dbReference>
<dbReference type="InterPro" id="IPR036249">
    <property type="entry name" value="Thioredoxin-like_sf"/>
</dbReference>
<name>B9TFW1_RICCO</name>
<feature type="region of interest" description="Disordered" evidence="1">
    <location>
        <begin position="304"/>
        <end position="369"/>
    </location>
</feature>
<accession>B9TFW1</accession>
<dbReference type="CDD" id="cd02966">
    <property type="entry name" value="TlpA_like_family"/>
    <property type="match status" value="1"/>
</dbReference>
<dbReference type="SUPFAM" id="SSF52833">
    <property type="entry name" value="Thioredoxin-like"/>
    <property type="match status" value="1"/>
</dbReference>
<dbReference type="PANTHER" id="PTHR42852:SF18">
    <property type="entry name" value="CHROMOSOME UNDETERMINED SCAFFOLD_47, WHOLE GENOME SHOTGUN SEQUENCE"/>
    <property type="match status" value="1"/>
</dbReference>
<feature type="compositionally biased region" description="Basic residues" evidence="1">
    <location>
        <begin position="356"/>
        <end position="369"/>
    </location>
</feature>
<protein>
    <recommendedName>
        <fullName evidence="2">Thioredoxin domain-containing protein</fullName>
    </recommendedName>
</protein>
<dbReference type="AlphaFoldDB" id="B9TFW1"/>
<dbReference type="Gene3D" id="3.40.30.10">
    <property type="entry name" value="Glutaredoxin"/>
    <property type="match status" value="1"/>
</dbReference>
<dbReference type="PROSITE" id="PS51352">
    <property type="entry name" value="THIOREDOXIN_2"/>
    <property type="match status" value="1"/>
</dbReference>